<evidence type="ECO:0000256" key="4">
    <source>
        <dbReference type="ARBA" id="ARBA00023125"/>
    </source>
</evidence>
<dbReference type="InterPro" id="IPR013249">
    <property type="entry name" value="RNA_pol_sigma70_r4_t2"/>
</dbReference>
<evidence type="ECO:0000256" key="3">
    <source>
        <dbReference type="ARBA" id="ARBA00023082"/>
    </source>
</evidence>
<evidence type="ECO:0000313" key="9">
    <source>
        <dbReference type="Proteomes" id="UP000600139"/>
    </source>
</evidence>
<keyword evidence="5" id="KW-0804">Transcription</keyword>
<dbReference type="NCBIfam" id="TIGR02937">
    <property type="entry name" value="sigma70-ECF"/>
    <property type="match status" value="1"/>
</dbReference>
<feature type="domain" description="RNA polymerase sigma factor 70 region 4 type 2" evidence="7">
    <location>
        <begin position="129"/>
        <end position="178"/>
    </location>
</feature>
<dbReference type="PANTHER" id="PTHR43133">
    <property type="entry name" value="RNA POLYMERASE ECF-TYPE SIGMA FACTO"/>
    <property type="match status" value="1"/>
</dbReference>
<keyword evidence="3" id="KW-0731">Sigma factor</keyword>
<keyword evidence="2" id="KW-0805">Transcription regulation</keyword>
<name>A0A934R7K1_9BACT</name>
<dbReference type="Pfam" id="PF04542">
    <property type="entry name" value="Sigma70_r2"/>
    <property type="match status" value="1"/>
</dbReference>
<dbReference type="SUPFAM" id="SSF88946">
    <property type="entry name" value="Sigma2 domain of RNA polymerase sigma factors"/>
    <property type="match status" value="1"/>
</dbReference>
<sequence length="189" mass="21106">MEIPDCDLMASLAGGDDLALDRLMERWASRVAAFLYRMTGQREIAADLAQETFVKLYQARDRYRADGNFSTYLFAIASNLAKNHARWRKRHPTVSLDASSDEVNGPALHLVDPRAGPGETAQKMETMTAVSKAFQALPPDLREAMSLFIYEGMGYAEIGVLMGCTGKAVETRIYRARQILKEQLKEICP</sequence>
<dbReference type="CDD" id="cd06171">
    <property type="entry name" value="Sigma70_r4"/>
    <property type="match status" value="1"/>
</dbReference>
<evidence type="ECO:0000256" key="1">
    <source>
        <dbReference type="ARBA" id="ARBA00010641"/>
    </source>
</evidence>
<dbReference type="AlphaFoldDB" id="A0A934R7K1"/>
<evidence type="ECO:0000259" key="6">
    <source>
        <dbReference type="Pfam" id="PF04542"/>
    </source>
</evidence>
<organism evidence="8 9">
    <name type="scientific">Luteolibacter yonseiensis</name>
    <dbReference type="NCBI Taxonomy" id="1144680"/>
    <lineage>
        <taxon>Bacteria</taxon>
        <taxon>Pseudomonadati</taxon>
        <taxon>Verrucomicrobiota</taxon>
        <taxon>Verrucomicrobiia</taxon>
        <taxon>Verrucomicrobiales</taxon>
        <taxon>Verrucomicrobiaceae</taxon>
        <taxon>Luteolibacter</taxon>
    </lineage>
</organism>
<feature type="domain" description="RNA polymerase sigma-70 region 2" evidence="6">
    <location>
        <begin position="23"/>
        <end position="90"/>
    </location>
</feature>
<evidence type="ECO:0000256" key="5">
    <source>
        <dbReference type="ARBA" id="ARBA00023163"/>
    </source>
</evidence>
<reference evidence="8" key="1">
    <citation type="submission" date="2021-01" db="EMBL/GenBank/DDBJ databases">
        <title>Modified the classification status of verrucomicrobia.</title>
        <authorList>
            <person name="Feng X."/>
        </authorList>
    </citation>
    <scope>NUCLEOTIDE SEQUENCE</scope>
    <source>
        <strain evidence="8">JCM 18052</strain>
    </source>
</reference>
<dbReference type="SUPFAM" id="SSF88659">
    <property type="entry name" value="Sigma3 and sigma4 domains of RNA polymerase sigma factors"/>
    <property type="match status" value="1"/>
</dbReference>
<dbReference type="PANTHER" id="PTHR43133:SF8">
    <property type="entry name" value="RNA POLYMERASE SIGMA FACTOR HI_1459-RELATED"/>
    <property type="match status" value="1"/>
</dbReference>
<dbReference type="RefSeq" id="WP_200352336.1">
    <property type="nucleotide sequence ID" value="NZ_BAABHZ010000001.1"/>
</dbReference>
<dbReference type="Pfam" id="PF08281">
    <property type="entry name" value="Sigma70_r4_2"/>
    <property type="match status" value="1"/>
</dbReference>
<dbReference type="InterPro" id="IPR039425">
    <property type="entry name" value="RNA_pol_sigma-70-like"/>
</dbReference>
<dbReference type="InterPro" id="IPR007627">
    <property type="entry name" value="RNA_pol_sigma70_r2"/>
</dbReference>
<evidence type="ECO:0000259" key="7">
    <source>
        <dbReference type="Pfam" id="PF08281"/>
    </source>
</evidence>
<dbReference type="Gene3D" id="1.10.1740.10">
    <property type="match status" value="1"/>
</dbReference>
<keyword evidence="4" id="KW-0238">DNA-binding</keyword>
<dbReference type="EMBL" id="JAENIK010000012">
    <property type="protein sequence ID" value="MBK1817393.1"/>
    <property type="molecule type" value="Genomic_DNA"/>
</dbReference>
<gene>
    <name evidence="8" type="ORF">JIN84_17365</name>
</gene>
<dbReference type="InterPro" id="IPR013325">
    <property type="entry name" value="RNA_pol_sigma_r2"/>
</dbReference>
<proteinExistence type="inferred from homology"/>
<dbReference type="InterPro" id="IPR036388">
    <property type="entry name" value="WH-like_DNA-bd_sf"/>
</dbReference>
<evidence type="ECO:0000256" key="2">
    <source>
        <dbReference type="ARBA" id="ARBA00023015"/>
    </source>
</evidence>
<evidence type="ECO:0000313" key="8">
    <source>
        <dbReference type="EMBL" id="MBK1817393.1"/>
    </source>
</evidence>
<dbReference type="Gene3D" id="1.10.10.10">
    <property type="entry name" value="Winged helix-like DNA-binding domain superfamily/Winged helix DNA-binding domain"/>
    <property type="match status" value="1"/>
</dbReference>
<dbReference type="GO" id="GO:0016987">
    <property type="term" value="F:sigma factor activity"/>
    <property type="evidence" value="ECO:0007669"/>
    <property type="project" value="UniProtKB-KW"/>
</dbReference>
<dbReference type="GO" id="GO:0006352">
    <property type="term" value="P:DNA-templated transcription initiation"/>
    <property type="evidence" value="ECO:0007669"/>
    <property type="project" value="InterPro"/>
</dbReference>
<comment type="similarity">
    <text evidence="1">Belongs to the sigma-70 factor family. ECF subfamily.</text>
</comment>
<dbReference type="Proteomes" id="UP000600139">
    <property type="component" value="Unassembled WGS sequence"/>
</dbReference>
<protein>
    <submittedName>
        <fullName evidence="8">Sigma-70 family RNA polymerase sigma factor</fullName>
    </submittedName>
</protein>
<keyword evidence="9" id="KW-1185">Reference proteome</keyword>
<dbReference type="InterPro" id="IPR013324">
    <property type="entry name" value="RNA_pol_sigma_r3/r4-like"/>
</dbReference>
<accession>A0A934R7K1</accession>
<dbReference type="GO" id="GO:0003677">
    <property type="term" value="F:DNA binding"/>
    <property type="evidence" value="ECO:0007669"/>
    <property type="project" value="UniProtKB-KW"/>
</dbReference>
<comment type="caution">
    <text evidence="8">The sequence shown here is derived from an EMBL/GenBank/DDBJ whole genome shotgun (WGS) entry which is preliminary data.</text>
</comment>
<dbReference type="InterPro" id="IPR014284">
    <property type="entry name" value="RNA_pol_sigma-70_dom"/>
</dbReference>